<gene>
    <name evidence="2" type="ORF">FYJ79_11655</name>
</gene>
<evidence type="ECO:0000313" key="3">
    <source>
        <dbReference type="Proteomes" id="UP000442619"/>
    </source>
</evidence>
<keyword evidence="1" id="KW-1133">Transmembrane helix</keyword>
<evidence type="ECO:0008006" key="4">
    <source>
        <dbReference type="Google" id="ProtNLM"/>
    </source>
</evidence>
<sequence length="414" mass="48325">MNKIYNWFIRRRMYIYLSTLLLLIFTQLITITVVAQMWKFEKIFKLLRYLCYFVLAFLACESFYRKVLHNSLKGMIRKTLVFFKEHILLLLFILASFTSMLVSKEMIPLILLLLIVNASEYDFDETLHLIIILNVIVFLLTVLGGYFGFLPDVIITRGDTIRHSYGYIYPTEFLSHYCFIVLMYIYLKKDQFGIKDFFLSNIFNFIFFKMSDSRLDFLIILFATGLGLLFSCRPGVLKKIAKSIYVNGILLFSILISFISSVFYNGNSSLFSKLNQLLSQRLLLGNNALSYYGLKMFGQKIEWIGSGGSGIYRTFDQIDYNYVDCSYLQYALSFGIVFMLVMILLYMLAIKHEYLENRNYSLFIFAVIFVISIIEPRLLNIQMNPFILLLGSIIMLSNKEILKLIKGERKNGTV</sequence>
<feature type="transmembrane region" description="Helical" evidence="1">
    <location>
        <begin position="244"/>
        <end position="264"/>
    </location>
</feature>
<keyword evidence="1" id="KW-0472">Membrane</keyword>
<dbReference type="AlphaFoldDB" id="A0A844FY60"/>
<name>A0A844FY60_9FIRM</name>
<comment type="caution">
    <text evidence="2">The sequence shown here is derived from an EMBL/GenBank/DDBJ whole genome shotgun (WGS) entry which is preliminary data.</text>
</comment>
<accession>A0A844FY60</accession>
<feature type="transmembrane region" description="Helical" evidence="1">
    <location>
        <begin position="327"/>
        <end position="348"/>
    </location>
</feature>
<feature type="transmembrane region" description="Helical" evidence="1">
    <location>
        <begin position="167"/>
        <end position="187"/>
    </location>
</feature>
<feature type="transmembrane region" description="Helical" evidence="1">
    <location>
        <begin position="46"/>
        <end position="67"/>
    </location>
</feature>
<keyword evidence="3" id="KW-1185">Reference proteome</keyword>
<protein>
    <recommendedName>
        <fullName evidence="4">Polysaccharide polymerase</fullName>
    </recommendedName>
</protein>
<feature type="transmembrane region" description="Helical" evidence="1">
    <location>
        <begin position="13"/>
        <end position="34"/>
    </location>
</feature>
<reference evidence="2 3" key="1">
    <citation type="submission" date="2019-08" db="EMBL/GenBank/DDBJ databases">
        <title>In-depth cultivation of the pig gut microbiome towards novel bacterial diversity and tailored functional studies.</title>
        <authorList>
            <person name="Wylensek D."/>
            <person name="Hitch T.C.A."/>
            <person name="Clavel T."/>
        </authorList>
    </citation>
    <scope>NUCLEOTIDE SEQUENCE [LARGE SCALE GENOMIC DNA]</scope>
    <source>
        <strain evidence="2 3">CA-Schmier-601-WT-3</strain>
    </source>
</reference>
<proteinExistence type="predicted"/>
<keyword evidence="1" id="KW-0812">Transmembrane</keyword>
<feature type="transmembrane region" description="Helical" evidence="1">
    <location>
        <begin position="217"/>
        <end position="237"/>
    </location>
</feature>
<evidence type="ECO:0000313" key="2">
    <source>
        <dbReference type="EMBL" id="MST90209.1"/>
    </source>
</evidence>
<feature type="transmembrane region" description="Helical" evidence="1">
    <location>
        <begin position="87"/>
        <end position="115"/>
    </location>
</feature>
<dbReference type="RefSeq" id="WP_154518700.1">
    <property type="nucleotide sequence ID" value="NZ_VUNM01000044.1"/>
</dbReference>
<dbReference type="Proteomes" id="UP000442619">
    <property type="component" value="Unassembled WGS sequence"/>
</dbReference>
<organism evidence="2 3">
    <name type="scientific">Sharpea porci</name>
    <dbReference type="NCBI Taxonomy" id="2652286"/>
    <lineage>
        <taxon>Bacteria</taxon>
        <taxon>Bacillati</taxon>
        <taxon>Bacillota</taxon>
        <taxon>Erysipelotrichia</taxon>
        <taxon>Erysipelotrichales</taxon>
        <taxon>Coprobacillaceae</taxon>
        <taxon>Sharpea</taxon>
    </lineage>
</organism>
<feature type="transmembrane region" description="Helical" evidence="1">
    <location>
        <begin position="360"/>
        <end position="379"/>
    </location>
</feature>
<evidence type="ECO:0000256" key="1">
    <source>
        <dbReference type="SAM" id="Phobius"/>
    </source>
</evidence>
<dbReference type="EMBL" id="VUNM01000044">
    <property type="protein sequence ID" value="MST90209.1"/>
    <property type="molecule type" value="Genomic_DNA"/>
</dbReference>
<feature type="transmembrane region" description="Helical" evidence="1">
    <location>
        <begin position="127"/>
        <end position="147"/>
    </location>
</feature>